<proteinExistence type="predicted"/>
<dbReference type="Proteomes" id="UP001321486">
    <property type="component" value="Chromosome"/>
</dbReference>
<dbReference type="SUPFAM" id="SSF54826">
    <property type="entry name" value="Enolase N-terminal domain-like"/>
    <property type="match status" value="1"/>
</dbReference>
<dbReference type="PANTHER" id="PTHR48080:SF6">
    <property type="entry name" value="STARVATION-SENSING PROTEIN RSPA"/>
    <property type="match status" value="1"/>
</dbReference>
<evidence type="ECO:0000313" key="3">
    <source>
        <dbReference type="EMBL" id="BDZ49393.1"/>
    </source>
</evidence>
<accession>A0ABN6XWQ7</accession>
<keyword evidence="4" id="KW-1185">Reference proteome</keyword>
<dbReference type="InterPro" id="IPR018110">
    <property type="entry name" value="Mandel_Rmase/mucon_lact_enz_CS"/>
</dbReference>
<evidence type="ECO:0000256" key="1">
    <source>
        <dbReference type="SAM" id="MobiDB-lite"/>
    </source>
</evidence>
<dbReference type="SFLD" id="SFLDS00001">
    <property type="entry name" value="Enolase"/>
    <property type="match status" value="1"/>
</dbReference>
<dbReference type="SUPFAM" id="SSF51735">
    <property type="entry name" value="NAD(P)-binding Rossmann-fold domains"/>
    <property type="match status" value="1"/>
</dbReference>
<dbReference type="Pfam" id="PF02746">
    <property type="entry name" value="MR_MLE_N"/>
    <property type="match status" value="1"/>
</dbReference>
<protein>
    <recommendedName>
        <fullName evidence="2">Mandelate racemase/muconate lactonizing enzyme C-terminal domain-containing protein</fullName>
    </recommendedName>
</protein>
<feature type="region of interest" description="Disordered" evidence="1">
    <location>
        <begin position="118"/>
        <end position="155"/>
    </location>
</feature>
<reference evidence="4" key="1">
    <citation type="journal article" date="2019" name="Int. J. Syst. Evol. Microbiol.">
        <title>The Global Catalogue of Microorganisms (GCM) 10K type strain sequencing project: providing services to taxonomists for standard genome sequencing and annotation.</title>
        <authorList>
            <consortium name="The Broad Institute Genomics Platform"/>
            <consortium name="The Broad Institute Genome Sequencing Center for Infectious Disease"/>
            <person name="Wu L."/>
            <person name="Ma J."/>
        </authorList>
    </citation>
    <scope>NUCLEOTIDE SEQUENCE [LARGE SCALE GENOMIC DNA]</scope>
    <source>
        <strain evidence="4">NBRC 108728</strain>
    </source>
</reference>
<organism evidence="3 4">
    <name type="scientific">Frondihabitans sucicola</name>
    <dbReference type="NCBI Taxonomy" id="1268041"/>
    <lineage>
        <taxon>Bacteria</taxon>
        <taxon>Bacillati</taxon>
        <taxon>Actinomycetota</taxon>
        <taxon>Actinomycetes</taxon>
        <taxon>Micrococcales</taxon>
        <taxon>Microbacteriaceae</taxon>
        <taxon>Frondihabitans</taxon>
    </lineage>
</organism>
<dbReference type="Gene3D" id="3.20.20.120">
    <property type="entry name" value="Enolase-like C-terminal domain"/>
    <property type="match status" value="1"/>
</dbReference>
<evidence type="ECO:0000259" key="2">
    <source>
        <dbReference type="SMART" id="SM00922"/>
    </source>
</evidence>
<dbReference type="EMBL" id="AP027732">
    <property type="protein sequence ID" value="BDZ49393.1"/>
    <property type="molecule type" value="Genomic_DNA"/>
</dbReference>
<sequence>MASLGIDVVAIRFPLVKNVEVLRETAAGIRADPARTVREGWSYLDTRDAARAIRLALTAPLSGSHVVGVSARDTLLDRPTAEMLAAYAPGVPVRSPIDGCDAAIDTTRARTLLGFEPQYSLSDPPLSEPSPHAPETPSMSDLLTEPTFEQPWPARDGTRITGVRTIVTAPEGTPLVVVRVDTNVDGLYGLGCATFTQRWHSVVSFVEEHLERLVVGRYPGDIEDLTRLVRLSGYWRDGGVENNALSGLDMALWDIAGKRSGLPVHELVGGKARAAADTYIHAGGATVEETLDQARAYVAEGWRHIRLQVGQPGIGAYGAHGVGGGYPGSPYPDGWRVEEYLRVTPALFERARQELGPDVELLHDAHSRLTPKQAVTLARSLEPYGLFFLEDVLAPEEWRSLPGVRAASPVPLAVGELATSATTAAGLILDGGVDFIRCHISAIGGFSPAKKLATLAEFTGVRTAWHAPGDTSPIGAAANVALDVGSPAFGIQEGHVYNDATHEVFPGTLRIEDGWLRPNEEPGWGIDLDEDAARRFAAELSGHDAWAAGVRSPDGALRYP</sequence>
<name>A0ABN6XWQ7_9MICO</name>
<dbReference type="PROSITE" id="PS00908">
    <property type="entry name" value="MR_MLE_1"/>
    <property type="match status" value="1"/>
</dbReference>
<dbReference type="InterPro" id="IPR034593">
    <property type="entry name" value="DgoD-like"/>
</dbReference>
<gene>
    <name evidence="3" type="ORF">GCM10025867_16340</name>
</gene>
<dbReference type="InterPro" id="IPR013341">
    <property type="entry name" value="Mandelate_racemase_N_dom"/>
</dbReference>
<dbReference type="InterPro" id="IPR029017">
    <property type="entry name" value="Enolase-like_N"/>
</dbReference>
<feature type="domain" description="Mandelate racemase/muconate lactonizing enzyme C-terminal" evidence="2">
    <location>
        <begin position="287"/>
        <end position="411"/>
    </location>
</feature>
<dbReference type="InterPro" id="IPR013342">
    <property type="entry name" value="Mandelate_racemase_C"/>
</dbReference>
<dbReference type="SUPFAM" id="SSF51604">
    <property type="entry name" value="Enolase C-terminal domain-like"/>
    <property type="match status" value="1"/>
</dbReference>
<dbReference type="InterPro" id="IPR036291">
    <property type="entry name" value="NAD(P)-bd_dom_sf"/>
</dbReference>
<dbReference type="InterPro" id="IPR029065">
    <property type="entry name" value="Enolase_C-like"/>
</dbReference>
<dbReference type="PANTHER" id="PTHR48080">
    <property type="entry name" value="D-GALACTONATE DEHYDRATASE-RELATED"/>
    <property type="match status" value="1"/>
</dbReference>
<dbReference type="SMART" id="SM00922">
    <property type="entry name" value="MR_MLE"/>
    <property type="match status" value="1"/>
</dbReference>
<dbReference type="InterPro" id="IPR036849">
    <property type="entry name" value="Enolase-like_C_sf"/>
</dbReference>
<dbReference type="Gene3D" id="3.30.390.10">
    <property type="entry name" value="Enolase-like, N-terminal domain"/>
    <property type="match status" value="1"/>
</dbReference>
<dbReference type="Pfam" id="PF13378">
    <property type="entry name" value="MR_MLE_C"/>
    <property type="match status" value="1"/>
</dbReference>
<evidence type="ECO:0000313" key="4">
    <source>
        <dbReference type="Proteomes" id="UP001321486"/>
    </source>
</evidence>
<dbReference type="Gene3D" id="3.40.50.720">
    <property type="entry name" value="NAD(P)-binding Rossmann-like Domain"/>
    <property type="match status" value="1"/>
</dbReference>